<dbReference type="AlphaFoldDB" id="A0A452ULJ6"/>
<proteinExistence type="predicted"/>
<sequence>MSAGPGCEPCTKRPRWGTAATSPPAASDARSFPGRQRRVLDSKDAPVQFRVPPSSSGCVPGRAGPHRGSSTSLGTWGK</sequence>
<feature type="region of interest" description="Disordered" evidence="1">
    <location>
        <begin position="1"/>
        <end position="78"/>
    </location>
</feature>
<dbReference type="OMA" id="TTINHGQ"/>
<feature type="compositionally biased region" description="Low complexity" evidence="1">
    <location>
        <begin position="18"/>
        <end position="27"/>
    </location>
</feature>
<protein>
    <submittedName>
        <fullName evidence="2">Uncharacterized protein</fullName>
    </submittedName>
</protein>
<dbReference type="Ensembl" id="ENSUMAT00000025887.1">
    <property type="protein sequence ID" value="ENSUMAP00000021844.1"/>
    <property type="gene ID" value="ENSUMAG00000015974.1"/>
</dbReference>
<evidence type="ECO:0000256" key="1">
    <source>
        <dbReference type="SAM" id="MobiDB-lite"/>
    </source>
</evidence>
<dbReference type="GeneTree" id="ENSGT00940000169181"/>
<evidence type="ECO:0000313" key="2">
    <source>
        <dbReference type="Ensembl" id="ENSUMAP00000021844"/>
    </source>
</evidence>
<organism evidence="2">
    <name type="scientific">Ursus maritimus</name>
    <name type="common">Polar bear</name>
    <name type="synonym">Thalarctos maritimus</name>
    <dbReference type="NCBI Taxonomy" id="29073"/>
    <lineage>
        <taxon>Eukaryota</taxon>
        <taxon>Metazoa</taxon>
        <taxon>Chordata</taxon>
        <taxon>Craniata</taxon>
        <taxon>Vertebrata</taxon>
        <taxon>Euteleostomi</taxon>
        <taxon>Mammalia</taxon>
        <taxon>Eutheria</taxon>
        <taxon>Laurasiatheria</taxon>
        <taxon>Carnivora</taxon>
        <taxon>Caniformia</taxon>
        <taxon>Ursidae</taxon>
        <taxon>Ursus</taxon>
    </lineage>
</organism>
<accession>A0A452ULJ6</accession>
<reference evidence="2" key="1">
    <citation type="submission" date="2019-03" db="UniProtKB">
        <authorList>
            <consortium name="Ensembl"/>
        </authorList>
    </citation>
    <scope>IDENTIFICATION</scope>
</reference>
<feature type="compositionally biased region" description="Polar residues" evidence="1">
    <location>
        <begin position="68"/>
        <end position="78"/>
    </location>
</feature>
<name>A0A452ULJ6_URSMA</name>